<proteinExistence type="predicted"/>
<evidence type="ECO:0000256" key="1">
    <source>
        <dbReference type="SAM" id="MobiDB-lite"/>
    </source>
</evidence>
<feature type="compositionally biased region" description="Polar residues" evidence="1">
    <location>
        <begin position="149"/>
        <end position="160"/>
    </location>
</feature>
<sequence>MMETMKGRAIIQINAVLTVVFIVTSLVAVVVFDQPWKAIAVTVCLVCFSVGVVAFLWGYWTAVQRSREDEISVAALYFLVDGAAPSRVSRILNGLLLVQVVVAIATAIARSSTDGKAGSTLAFGILVPMMGLGVNGLWASAHGKFSPRISPQTEAMPQESTETRQDKDHD</sequence>
<dbReference type="AlphaFoldDB" id="A0A6J6CZS4"/>
<feature type="transmembrane region" description="Helical" evidence="2">
    <location>
        <begin position="121"/>
        <end position="141"/>
    </location>
</feature>
<gene>
    <name evidence="3" type="ORF">UFOPK1619_00125</name>
</gene>
<accession>A0A6J6CZS4</accession>
<feature type="transmembrane region" description="Helical" evidence="2">
    <location>
        <begin position="12"/>
        <end position="32"/>
    </location>
</feature>
<name>A0A6J6CZS4_9ZZZZ</name>
<evidence type="ECO:0000313" key="3">
    <source>
        <dbReference type="EMBL" id="CAB4557007.1"/>
    </source>
</evidence>
<organism evidence="3">
    <name type="scientific">freshwater metagenome</name>
    <dbReference type="NCBI Taxonomy" id="449393"/>
    <lineage>
        <taxon>unclassified sequences</taxon>
        <taxon>metagenomes</taxon>
        <taxon>ecological metagenomes</taxon>
    </lineage>
</organism>
<keyword evidence="2" id="KW-0812">Transmembrane</keyword>
<evidence type="ECO:0000256" key="2">
    <source>
        <dbReference type="SAM" id="Phobius"/>
    </source>
</evidence>
<keyword evidence="2" id="KW-1133">Transmembrane helix</keyword>
<keyword evidence="2" id="KW-0472">Membrane</keyword>
<dbReference type="EMBL" id="CAEZTI010000011">
    <property type="protein sequence ID" value="CAB4557007.1"/>
    <property type="molecule type" value="Genomic_DNA"/>
</dbReference>
<protein>
    <submittedName>
        <fullName evidence="3">Unannotated protein</fullName>
    </submittedName>
</protein>
<feature type="transmembrane region" description="Helical" evidence="2">
    <location>
        <begin position="91"/>
        <end position="109"/>
    </location>
</feature>
<feature type="compositionally biased region" description="Basic and acidic residues" evidence="1">
    <location>
        <begin position="161"/>
        <end position="170"/>
    </location>
</feature>
<feature type="transmembrane region" description="Helical" evidence="2">
    <location>
        <begin position="38"/>
        <end position="60"/>
    </location>
</feature>
<reference evidence="3" key="1">
    <citation type="submission" date="2020-05" db="EMBL/GenBank/DDBJ databases">
        <authorList>
            <person name="Chiriac C."/>
            <person name="Salcher M."/>
            <person name="Ghai R."/>
            <person name="Kavagutti S V."/>
        </authorList>
    </citation>
    <scope>NUCLEOTIDE SEQUENCE</scope>
</reference>
<feature type="region of interest" description="Disordered" evidence="1">
    <location>
        <begin position="148"/>
        <end position="170"/>
    </location>
</feature>